<keyword evidence="1" id="KW-0812">Transmembrane</keyword>
<reference evidence="2" key="1">
    <citation type="submission" date="2016-10" db="EMBL/GenBank/DDBJ databases">
        <authorList>
            <person name="de Groot N.N."/>
        </authorList>
    </citation>
    <scope>NUCLEOTIDE SEQUENCE [LARGE SCALE GENOMIC DNA]</scope>
    <source>
        <strain evidence="2">CGMCC 1.10697</strain>
    </source>
</reference>
<dbReference type="RefSeq" id="WP_157829555.1">
    <property type="nucleotide sequence ID" value="NZ_FOKC01000007.1"/>
</dbReference>
<evidence type="ECO:0000313" key="2">
    <source>
        <dbReference type="EMBL" id="SFB32036.1"/>
    </source>
</evidence>
<keyword evidence="1" id="KW-0472">Membrane</keyword>
<accession>A0A1I1A3V5</accession>
<dbReference type="AlphaFoldDB" id="A0A1I1A3V5"/>
<evidence type="ECO:0000256" key="1">
    <source>
        <dbReference type="SAM" id="Phobius"/>
    </source>
</evidence>
<keyword evidence="1" id="KW-1133">Transmembrane helix</keyword>
<feature type="transmembrane region" description="Helical" evidence="1">
    <location>
        <begin position="25"/>
        <end position="44"/>
    </location>
</feature>
<dbReference type="Proteomes" id="UP000199113">
    <property type="component" value="Unassembled WGS sequence"/>
</dbReference>
<gene>
    <name evidence="2" type="ORF">SAMN05192575_107151</name>
</gene>
<evidence type="ECO:0000313" key="3">
    <source>
        <dbReference type="Proteomes" id="UP000199113"/>
    </source>
</evidence>
<protein>
    <submittedName>
        <fullName evidence="2">Uncharacterized protein</fullName>
    </submittedName>
</protein>
<name>A0A1I1A3V5_9ACTN</name>
<proteinExistence type="predicted"/>
<dbReference type="EMBL" id="FOKC01000007">
    <property type="protein sequence ID" value="SFB32036.1"/>
    <property type="molecule type" value="Genomic_DNA"/>
</dbReference>
<organism evidence="2 3">
    <name type="scientific">Nocardioides alpinus</name>
    <dbReference type="NCBI Taxonomy" id="748909"/>
    <lineage>
        <taxon>Bacteria</taxon>
        <taxon>Bacillati</taxon>
        <taxon>Actinomycetota</taxon>
        <taxon>Actinomycetes</taxon>
        <taxon>Propionibacteriales</taxon>
        <taxon>Nocardioidaceae</taxon>
        <taxon>Nocardioides</taxon>
    </lineage>
</organism>
<sequence>MRFPAEYWSRRAALTDALLVFKTDGLLALSGVVISTVASVMSLYI</sequence>